<dbReference type="InterPro" id="IPR007607">
    <property type="entry name" value="BacA/B"/>
</dbReference>
<proteinExistence type="inferred from homology"/>
<dbReference type="Pfam" id="PF04519">
    <property type="entry name" value="Bactofilin"/>
    <property type="match status" value="1"/>
</dbReference>
<accession>A0A1T5EDE9</accession>
<dbReference type="RefSeq" id="WP_079703407.1">
    <property type="nucleotide sequence ID" value="NZ_FUYR01000003.1"/>
</dbReference>
<evidence type="ECO:0000256" key="1">
    <source>
        <dbReference type="ARBA" id="ARBA00044755"/>
    </source>
</evidence>
<gene>
    <name evidence="2" type="ORF">SAMN05661099_2890</name>
</gene>
<dbReference type="EMBL" id="FUYR01000003">
    <property type="protein sequence ID" value="SKB81830.1"/>
    <property type="molecule type" value="Genomic_DNA"/>
</dbReference>
<name>A0A1T5EDE9_9SPHI</name>
<organism evidence="2 3">
    <name type="scientific">Daejeonella lutea</name>
    <dbReference type="NCBI Taxonomy" id="572036"/>
    <lineage>
        <taxon>Bacteria</taxon>
        <taxon>Pseudomonadati</taxon>
        <taxon>Bacteroidota</taxon>
        <taxon>Sphingobacteriia</taxon>
        <taxon>Sphingobacteriales</taxon>
        <taxon>Sphingobacteriaceae</taxon>
        <taxon>Daejeonella</taxon>
    </lineage>
</organism>
<keyword evidence="3" id="KW-1185">Reference proteome</keyword>
<dbReference type="AlphaFoldDB" id="A0A1T5EDE9"/>
<sequence>MGNSKNAQSSATPTLISKGCVVTGKIESDVFVRIDGHIKGDLFIGEGLIVGEDGLIDGNINTREIVVYGTVNGTVKAESIEIKSSGKILGEIQTRTFQVERGAVYTGMVSMAKDAVVEHLVAVQ</sequence>
<evidence type="ECO:0000313" key="3">
    <source>
        <dbReference type="Proteomes" id="UP000189981"/>
    </source>
</evidence>
<protein>
    <submittedName>
        <fullName evidence="2">Protein CcmA, bactofilin family</fullName>
    </submittedName>
</protein>
<evidence type="ECO:0000313" key="2">
    <source>
        <dbReference type="EMBL" id="SKB81830.1"/>
    </source>
</evidence>
<dbReference type="STRING" id="572036.SAMN05661099_2890"/>
<dbReference type="PANTHER" id="PTHR35024">
    <property type="entry name" value="HYPOTHETICAL CYTOSOLIC PROTEIN"/>
    <property type="match status" value="1"/>
</dbReference>
<dbReference type="OrthoDB" id="5432602at2"/>
<dbReference type="Proteomes" id="UP000189981">
    <property type="component" value="Unassembled WGS sequence"/>
</dbReference>
<reference evidence="3" key="1">
    <citation type="submission" date="2017-02" db="EMBL/GenBank/DDBJ databases">
        <authorList>
            <person name="Varghese N."/>
            <person name="Submissions S."/>
        </authorList>
    </citation>
    <scope>NUCLEOTIDE SEQUENCE [LARGE SCALE GENOMIC DNA]</scope>
    <source>
        <strain evidence="3">DSM 22385</strain>
    </source>
</reference>
<dbReference type="PANTHER" id="PTHR35024:SF4">
    <property type="entry name" value="POLYMER-FORMING CYTOSKELETAL PROTEIN"/>
    <property type="match status" value="1"/>
</dbReference>
<comment type="similarity">
    <text evidence="1">Belongs to the bactofilin family.</text>
</comment>